<proteinExistence type="predicted"/>
<dbReference type="EMBL" id="FUYJ01000006">
    <property type="protein sequence ID" value="SKB02211.1"/>
    <property type="molecule type" value="Genomic_DNA"/>
</dbReference>
<protein>
    <submittedName>
        <fullName evidence="2">Uncharacterized protein</fullName>
    </submittedName>
</protein>
<dbReference type="RefSeq" id="WP_281250671.1">
    <property type="nucleotide sequence ID" value="NZ_FUYJ01000006.1"/>
</dbReference>
<feature type="transmembrane region" description="Helical" evidence="1">
    <location>
        <begin position="12"/>
        <end position="30"/>
    </location>
</feature>
<reference evidence="3" key="1">
    <citation type="submission" date="2017-02" db="EMBL/GenBank/DDBJ databases">
        <authorList>
            <person name="Varghese N."/>
            <person name="Submissions S."/>
        </authorList>
    </citation>
    <scope>NUCLEOTIDE SEQUENCE [LARGE SCALE GENOMIC DNA]</scope>
    <source>
        <strain evidence="3">DSM 23966</strain>
    </source>
</reference>
<dbReference type="Proteomes" id="UP000190042">
    <property type="component" value="Unassembled WGS sequence"/>
</dbReference>
<keyword evidence="3" id="KW-1185">Reference proteome</keyword>
<accession>A0A1T4YLR8</accession>
<evidence type="ECO:0000313" key="3">
    <source>
        <dbReference type="Proteomes" id="UP000190042"/>
    </source>
</evidence>
<gene>
    <name evidence="2" type="ORF">SAMN04244570_2868</name>
</gene>
<name>A0A1T4YLR8_9BACL</name>
<keyword evidence="1" id="KW-1133">Transmembrane helix</keyword>
<sequence length="41" mass="5183">MFNFPVETFWWFVPWPFIWVGLASVLYFKLKKEDDREEKQK</sequence>
<evidence type="ECO:0000256" key="1">
    <source>
        <dbReference type="SAM" id="Phobius"/>
    </source>
</evidence>
<keyword evidence="1" id="KW-0472">Membrane</keyword>
<organism evidence="2 3">
    <name type="scientific">Sporosarcina newyorkensis</name>
    <dbReference type="NCBI Taxonomy" id="759851"/>
    <lineage>
        <taxon>Bacteria</taxon>
        <taxon>Bacillati</taxon>
        <taxon>Bacillota</taxon>
        <taxon>Bacilli</taxon>
        <taxon>Bacillales</taxon>
        <taxon>Caryophanaceae</taxon>
        <taxon>Sporosarcina</taxon>
    </lineage>
</organism>
<keyword evidence="1" id="KW-0812">Transmembrane</keyword>
<evidence type="ECO:0000313" key="2">
    <source>
        <dbReference type="EMBL" id="SKB02211.1"/>
    </source>
</evidence>
<dbReference type="AlphaFoldDB" id="A0A1T4YLR8"/>